<accession>A0A1A8UIH4</accession>
<name>A0A1A8UIH4_NOTFU</name>
<reference evidence="1" key="1">
    <citation type="submission" date="2016-05" db="EMBL/GenBank/DDBJ databases">
        <authorList>
            <person name="Lavstsen T."/>
            <person name="Jespersen J.S."/>
        </authorList>
    </citation>
    <scope>NUCLEOTIDE SEQUENCE</scope>
    <source>
        <tissue evidence="1">Brain</tissue>
    </source>
</reference>
<dbReference type="EMBL" id="HAEJ01006466">
    <property type="protein sequence ID" value="SBS46923.1"/>
    <property type="molecule type" value="Transcribed_RNA"/>
</dbReference>
<evidence type="ECO:0000313" key="1">
    <source>
        <dbReference type="EMBL" id="SBS46923.1"/>
    </source>
</evidence>
<dbReference type="AlphaFoldDB" id="A0A1A8UIH4"/>
<reference evidence="1" key="2">
    <citation type="submission" date="2016-06" db="EMBL/GenBank/DDBJ databases">
        <title>The genome of a short-lived fish provides insights into sex chromosome evolution and the genetic control of aging.</title>
        <authorList>
            <person name="Reichwald K."/>
            <person name="Felder M."/>
            <person name="Petzold A."/>
            <person name="Koch P."/>
            <person name="Groth M."/>
            <person name="Platzer M."/>
        </authorList>
    </citation>
    <scope>NUCLEOTIDE SEQUENCE</scope>
    <source>
        <tissue evidence="1">Brain</tissue>
    </source>
</reference>
<gene>
    <name evidence="1" type="primary">ERBB2</name>
</gene>
<organism evidence="1">
    <name type="scientific">Nothobranchius furzeri</name>
    <name type="common">Turquoise killifish</name>
    <dbReference type="NCBI Taxonomy" id="105023"/>
    <lineage>
        <taxon>Eukaryota</taxon>
        <taxon>Metazoa</taxon>
        <taxon>Chordata</taxon>
        <taxon>Craniata</taxon>
        <taxon>Vertebrata</taxon>
        <taxon>Euteleostomi</taxon>
        <taxon>Actinopterygii</taxon>
        <taxon>Neopterygii</taxon>
        <taxon>Teleostei</taxon>
        <taxon>Neoteleostei</taxon>
        <taxon>Acanthomorphata</taxon>
        <taxon>Ovalentaria</taxon>
        <taxon>Atherinomorphae</taxon>
        <taxon>Cyprinodontiformes</taxon>
        <taxon>Nothobranchiidae</taxon>
        <taxon>Nothobranchius</taxon>
    </lineage>
</organism>
<sequence length="106" mass="11437">MTQLITEDFCPSSSVAYLDVVTSDSATDRCSECEQSACLGPPPLSRAICSYPSPGPEETCQHRDVSVLTERPTCLCAPSLCNLVHGTDQCSLTGPPQSNRRERSPF</sequence>
<proteinExistence type="predicted"/>
<protein>
    <submittedName>
        <fullName evidence="1">V-erb-b2 erythroblastic leukemia viral oncogene homolog 2, neuro/glioblastoma derived oncogene homolog</fullName>
    </submittedName>
</protein>